<gene>
    <name evidence="3" type="ORF">FHS87_001126</name>
</gene>
<feature type="transmembrane region" description="Helical" evidence="1">
    <location>
        <begin position="206"/>
        <end position="224"/>
    </location>
</feature>
<feature type="transmembrane region" description="Helical" evidence="1">
    <location>
        <begin position="336"/>
        <end position="357"/>
    </location>
</feature>
<feature type="transmembrane region" description="Helical" evidence="1">
    <location>
        <begin position="284"/>
        <end position="300"/>
    </location>
</feature>
<dbReference type="Proteomes" id="UP000580654">
    <property type="component" value="Unassembled WGS sequence"/>
</dbReference>
<dbReference type="InterPro" id="IPR026841">
    <property type="entry name" value="Aur1/Ipt1"/>
</dbReference>
<feature type="transmembrane region" description="Helical" evidence="1">
    <location>
        <begin position="32"/>
        <end position="49"/>
    </location>
</feature>
<dbReference type="Pfam" id="PF14378">
    <property type="entry name" value="PAP2_3"/>
    <property type="match status" value="1"/>
</dbReference>
<evidence type="ECO:0000313" key="4">
    <source>
        <dbReference type="Proteomes" id="UP000580654"/>
    </source>
</evidence>
<feature type="transmembrane region" description="Helical" evidence="1">
    <location>
        <begin position="56"/>
        <end position="75"/>
    </location>
</feature>
<feature type="transmembrane region" description="Helical" evidence="1">
    <location>
        <begin position="115"/>
        <end position="140"/>
    </location>
</feature>
<proteinExistence type="predicted"/>
<dbReference type="GO" id="GO:0016020">
    <property type="term" value="C:membrane"/>
    <property type="evidence" value="ECO:0007669"/>
    <property type="project" value="UniProtKB-SubCell"/>
</dbReference>
<keyword evidence="1" id="KW-0812">Transmembrane</keyword>
<keyword evidence="1" id="KW-1133">Transmembrane helix</keyword>
<keyword evidence="1" id="KW-0472">Membrane</keyword>
<feature type="transmembrane region" description="Helical" evidence="1">
    <location>
        <begin position="306"/>
        <end position="324"/>
    </location>
</feature>
<comment type="caution">
    <text evidence="3">The sequence shown here is derived from an EMBL/GenBank/DDBJ whole genome shotgun (WGS) entry which is preliminary data.</text>
</comment>
<dbReference type="AlphaFoldDB" id="A0A840Y0I7"/>
<evidence type="ECO:0000313" key="3">
    <source>
        <dbReference type="EMBL" id="MBB5693100.1"/>
    </source>
</evidence>
<reference evidence="3 4" key="1">
    <citation type="submission" date="2020-08" db="EMBL/GenBank/DDBJ databases">
        <title>Genomic Encyclopedia of Type Strains, Phase IV (KMG-IV): sequencing the most valuable type-strain genomes for metagenomic binning, comparative biology and taxonomic classification.</title>
        <authorList>
            <person name="Goeker M."/>
        </authorList>
    </citation>
    <scope>NUCLEOTIDE SEQUENCE [LARGE SCALE GENOMIC DNA]</scope>
    <source>
        <strain evidence="3 4">DSM 25622</strain>
    </source>
</reference>
<feature type="transmembrane region" description="Helical" evidence="1">
    <location>
        <begin position="261"/>
        <end position="277"/>
    </location>
</feature>
<evidence type="ECO:0000256" key="1">
    <source>
        <dbReference type="SAM" id="Phobius"/>
    </source>
</evidence>
<name>A0A840Y0I7_9PROT</name>
<feature type="transmembrane region" description="Helical" evidence="1">
    <location>
        <begin position="174"/>
        <end position="194"/>
    </location>
</feature>
<keyword evidence="4" id="KW-1185">Reference proteome</keyword>
<dbReference type="EMBL" id="JACIJD010000004">
    <property type="protein sequence ID" value="MBB5693100.1"/>
    <property type="molecule type" value="Genomic_DNA"/>
</dbReference>
<accession>A0A840Y0I7</accession>
<feature type="transmembrane region" description="Helical" evidence="1">
    <location>
        <begin position="363"/>
        <end position="380"/>
    </location>
</feature>
<feature type="transmembrane region" description="Helical" evidence="1">
    <location>
        <begin position="81"/>
        <end position="103"/>
    </location>
</feature>
<sequence length="407" mass="42716">MVGVAFVLVLIQEAVSLRLGTIAPHDYFSPTVQAPTALGAFVLTFILVSPSARVRILILGLGIEGARILLQVATGRPLLNLVLFPGFGLGVASWGYLAWEVLATRGAERQRNIDLLAAALAFPLGNLLMWPSVFGSIPFLPVLFDGVLLRLDATLGFQPAAAVGALFREVPPLFALHLFVYVQLPLAMCVIAGLEARSGRRLGIGLIPVSLAAAGIGYAFYLAVPAVGPRPVFGDGFAEAMRGLAVMPAEPVVNTTHPRNVMPSMHVTWALLILLAARLHGRRVLIGAALFALGTALATLGLGEHYFVDLVVALPLVLLMRGLGANGLAMARGERWGAVALGVALLAGWALIGRGVIDPTTRAGLAPMLMAATAFACIAAERTLFRAERGLRAAPALPIRVPVGRLG</sequence>
<feature type="domain" description="Inositolphosphotransferase Aur1/Ipt1" evidence="2">
    <location>
        <begin position="148"/>
        <end position="320"/>
    </location>
</feature>
<organism evidence="3 4">
    <name type="scientific">Muricoccus pecuniae</name>
    <dbReference type="NCBI Taxonomy" id="693023"/>
    <lineage>
        <taxon>Bacteria</taxon>
        <taxon>Pseudomonadati</taxon>
        <taxon>Pseudomonadota</taxon>
        <taxon>Alphaproteobacteria</taxon>
        <taxon>Acetobacterales</taxon>
        <taxon>Roseomonadaceae</taxon>
        <taxon>Muricoccus</taxon>
    </lineage>
</organism>
<evidence type="ECO:0000259" key="2">
    <source>
        <dbReference type="Pfam" id="PF14378"/>
    </source>
</evidence>
<protein>
    <recommendedName>
        <fullName evidence="2">Inositolphosphotransferase Aur1/Ipt1 domain-containing protein</fullName>
    </recommendedName>
</protein>
<dbReference type="RefSeq" id="WP_184514768.1">
    <property type="nucleotide sequence ID" value="NZ_JACIJD010000004.1"/>
</dbReference>